<dbReference type="PANTHER" id="PTHR34874">
    <property type="entry name" value="PROTEIN YCHN"/>
    <property type="match status" value="1"/>
</dbReference>
<dbReference type="Pfam" id="PF02635">
    <property type="entry name" value="DsrE"/>
    <property type="match status" value="1"/>
</dbReference>
<dbReference type="RefSeq" id="WP_303662782.1">
    <property type="nucleotide sequence ID" value="NZ_DLUI01000021.1"/>
</dbReference>
<reference evidence="1 2" key="1">
    <citation type="journal article" date="2017" name="Front. Microbiol.">
        <title>Comparative Genomic Analysis of the Class Epsilonproteobacteria and Proposed Reclassification to Epsilonbacteraeota (phyl. nov.).</title>
        <authorList>
            <person name="Waite D.W."/>
            <person name="Vanwonterghem I."/>
            <person name="Rinke C."/>
            <person name="Parks D.H."/>
            <person name="Zhang Y."/>
            <person name="Takai K."/>
            <person name="Sievert S.M."/>
            <person name="Simon J."/>
            <person name="Campbell B.J."/>
            <person name="Hanson T.E."/>
            <person name="Woyke T."/>
            <person name="Klotz M.G."/>
            <person name="Hugenholtz P."/>
        </authorList>
    </citation>
    <scope>NUCLEOTIDE SEQUENCE [LARGE SCALE GENOMIC DNA]</scope>
    <source>
        <strain evidence="1">UBA12443</strain>
    </source>
</reference>
<evidence type="ECO:0000313" key="1">
    <source>
        <dbReference type="EMBL" id="DAB39322.1"/>
    </source>
</evidence>
<dbReference type="GO" id="GO:0005829">
    <property type="term" value="C:cytosol"/>
    <property type="evidence" value="ECO:0007669"/>
    <property type="project" value="TreeGrafter"/>
</dbReference>
<dbReference type="AlphaFoldDB" id="A0A2D3WDE7"/>
<comment type="caution">
    <text evidence="1">The sequence shown here is derived from an EMBL/GenBank/DDBJ whole genome shotgun (WGS) entry which is preliminary data.</text>
</comment>
<proteinExistence type="predicted"/>
<dbReference type="EMBL" id="DLUI01000021">
    <property type="protein sequence ID" value="DAB39322.1"/>
    <property type="molecule type" value="Genomic_DNA"/>
</dbReference>
<organism evidence="1 2">
    <name type="scientific">Sulfuricurvum kujiense</name>
    <dbReference type="NCBI Taxonomy" id="148813"/>
    <lineage>
        <taxon>Bacteria</taxon>
        <taxon>Pseudomonadati</taxon>
        <taxon>Campylobacterota</taxon>
        <taxon>Epsilonproteobacteria</taxon>
        <taxon>Campylobacterales</taxon>
        <taxon>Sulfurimonadaceae</taxon>
        <taxon>Sulfuricurvum</taxon>
    </lineage>
</organism>
<gene>
    <name evidence="1" type="ORF">CFH83_01380</name>
</gene>
<evidence type="ECO:0000313" key="2">
    <source>
        <dbReference type="Proteomes" id="UP000228859"/>
    </source>
</evidence>
<name>A0A2D3WDE7_9BACT</name>
<sequence>MTTIILNHQPYDGSDVTWNALRLAKTLHKNGEAVNIFLMNDAVDLARDIIKKPESYDHDLVDMLKKLYEEGISLQACGTCNARCGLFKNQPYFDESVSSTMQVLADWVIQSDKVLTF</sequence>
<accession>A0A2D3WDE7</accession>
<dbReference type="SUPFAM" id="SSF75169">
    <property type="entry name" value="DsrEFH-like"/>
    <property type="match status" value="1"/>
</dbReference>
<dbReference type="InterPro" id="IPR027396">
    <property type="entry name" value="DsrEFH-like"/>
</dbReference>
<protein>
    <submittedName>
        <fullName evidence="1">Sulfur reduction protein DsrE</fullName>
    </submittedName>
</protein>
<dbReference type="InterPro" id="IPR003787">
    <property type="entry name" value="Sulphur_relay_DsrE/F-like"/>
</dbReference>
<dbReference type="PANTHER" id="PTHR34874:SF1">
    <property type="entry name" value="PROTEIN YCHN"/>
    <property type="match status" value="1"/>
</dbReference>
<dbReference type="Proteomes" id="UP000228859">
    <property type="component" value="Unassembled WGS sequence"/>
</dbReference>
<dbReference type="Gene3D" id="3.40.1260.10">
    <property type="entry name" value="DsrEFH-like"/>
    <property type="match status" value="1"/>
</dbReference>